<dbReference type="InterPro" id="IPR011639">
    <property type="entry name" value="MethylTrfase_TaqI-like_dom"/>
</dbReference>
<keyword evidence="3" id="KW-0808">Transferase</keyword>
<dbReference type="EC" id="2.1.1.72" evidence="1"/>
<dbReference type="EMBL" id="AP024145">
    <property type="protein sequence ID" value="BCM86308.1"/>
    <property type="molecule type" value="Genomic_DNA"/>
</dbReference>
<evidence type="ECO:0000313" key="9">
    <source>
        <dbReference type="Proteomes" id="UP000663508"/>
    </source>
</evidence>
<proteinExistence type="predicted"/>
<sequence length="1431" mass="160172">MTRSRHEWLGLVEVSGPFLAEPVLDDVFPQGLDALEQGKPQRLRAAYEEWRDAADVGDPDLEALHAAWIDEVLVTALELDPQVVRIGSAVPAAISATLPEHGVTFGPDIAVVEPGSDALLLAIHVFAPVVDLDATRVVDGWATTPKDRMVALLRAIGCPLGLVTNGEHWLLVHVPADGVTGFATWYARLWAQEPDTLRAFASLLGIRRFFGHSDAKLPKLYERSLTHQDKVTDALGDQVRQAVEVLVQALDRANQDRNGELLRDVEPRTLYEAGLTVMMRLVFLLAAEERGLLLLGEDRYDRFYALSTLRMQLRADTEEILERRRSAWSRLLALFRAVYGGIEHPILRLPALGGSLFDPDRYVFLEGRATDTSWRTDPAEPLPIDDRTVLLLLEAIQTFEGRTLSYRALDVEQIGHVYEGLLERTVVRVDDVTLELEASAGARTPRVGLGELESARLDCQAKVVALIKERSGRSEPAIRNGIGRAVPDGLAARLLTVCRGDVKLRDRILPYASLLRSDPWDYPLVRHPGSFVVAVGSDRRDSGTHYTPKSLTEKIVRETLTPLAYEGPSEGKPEAEWRLKTPEQLLDLKICDPAMGSGAFLVAVCRWLSDRLMEAWAIHESKGGQVDGEGNIVSDHTRDRLSTSVEERAIVARRLIAENCLYGVDQNPLAVELAKLSLWLTTIAKGTPFGFLDHNLRSGNSLLGITNLDQLIQLSLAPGQIDQLPLFGRAIRSAVERAIELRMNLRQIAIRDIKDVEAMAALDARSRAEIELPSRIADALCGILFAESNASRRKARIKELAALADEAAQAQRSIEMLISFSTADLAMDARDGIPRRPFHWPLEYPEVFERDRAGFDAFVGNPPFLGGQRIRGGMGSAFRNWLVTHVASGRRGSADLVAYFFIRAVALLRSGGDLGMLAVNTVAEGDTRQVGLEAITKEGAVIYSAFPNESWPGEAAVTTSRVHIRKGEWAGLRTLSGRQVSSISPYLTDRETLTPKKLVSNRDQSFQGTIPFGMGFILSAEEALAMIETDPQNSEVLFPFLNGDDLNTDPQQRPSRWIINFWDWPEEKARRFEEPWRRVEERVKPERQRRDEDGKFVLRKPLPERWWQFAEKRPGLYHAVGRGDRFDRHPVGHERRATPPNVMVCSEVTKHLAFTFVPNGYIMSTNLDVFLGAEDRFGICQSSIHEAWARQYSSRLETRLKYSIGNAFETFPFPERTSNRVTTIALDLIAHRKYIFDNEQIGLTNLYNRFHDPDDVSAPIERLREHHRELDAAVLANFGWEDIELDHDFREAPYLPENDRMRYAIAEPARIEILERLVNLNGMRALAEAVGSADTAQGNRRPSVDVATQQIALDLRLDRSGEMADRRSTAGQRIMTFLRTNHGWRGKAEILEGAGISASQWNDAISELLVTGAAERQGDRRATRYRFKEDT</sequence>
<gene>
    <name evidence="8" type="ORF">mvi_47690</name>
</gene>
<dbReference type="GO" id="GO:0009007">
    <property type="term" value="F:site-specific DNA-methyltransferase (adenine-specific) activity"/>
    <property type="evidence" value="ECO:0007669"/>
    <property type="project" value="UniProtKB-EC"/>
</dbReference>
<dbReference type="GO" id="GO:0006304">
    <property type="term" value="P:DNA modification"/>
    <property type="evidence" value="ECO:0007669"/>
    <property type="project" value="InterPro"/>
</dbReference>
<accession>A0A8H8WY31</accession>
<reference evidence="8" key="1">
    <citation type="submission" date="2020-11" db="EMBL/GenBank/DDBJ databases">
        <title>Complete genome sequence of a novel pathogenic Methylobacterium strain isolated from rice in Vietnam.</title>
        <authorList>
            <person name="Lai K."/>
            <person name="Okazaki S."/>
            <person name="Higashi K."/>
            <person name="Mori H."/>
            <person name="Toyoda A."/>
            <person name="Kurokawa K."/>
        </authorList>
    </citation>
    <scope>NUCLEOTIDE SEQUENCE</scope>
    <source>
        <strain evidence="8">VL1</strain>
    </source>
</reference>
<evidence type="ECO:0000256" key="5">
    <source>
        <dbReference type="ARBA" id="ARBA00047942"/>
    </source>
</evidence>
<evidence type="ECO:0000259" key="6">
    <source>
        <dbReference type="Pfam" id="PF07669"/>
    </source>
</evidence>
<dbReference type="Gene3D" id="3.40.50.150">
    <property type="entry name" value="Vaccinia Virus protein VP39"/>
    <property type="match status" value="2"/>
</dbReference>
<evidence type="ECO:0000256" key="4">
    <source>
        <dbReference type="ARBA" id="ARBA00022691"/>
    </source>
</evidence>
<dbReference type="PANTHER" id="PTHR33841">
    <property type="entry name" value="DNA METHYLTRANSFERASE YEEA-RELATED"/>
    <property type="match status" value="1"/>
</dbReference>
<dbReference type="KEGG" id="mind:mvi_47690"/>
<feature type="domain" description="MmeI-like target recognition" evidence="7">
    <location>
        <begin position="1014"/>
        <end position="1215"/>
    </location>
</feature>
<dbReference type="Proteomes" id="UP000663508">
    <property type="component" value="Chromosome"/>
</dbReference>
<dbReference type="InterPro" id="IPR046820">
    <property type="entry name" value="MmeI_TRD"/>
</dbReference>
<evidence type="ECO:0000313" key="8">
    <source>
        <dbReference type="EMBL" id="BCM86308.1"/>
    </source>
</evidence>
<keyword evidence="2" id="KW-0489">Methyltransferase</keyword>
<protein>
    <recommendedName>
        <fullName evidence="1">site-specific DNA-methyltransferase (adenine-specific)</fullName>
        <ecNumber evidence="1">2.1.1.72</ecNumber>
    </recommendedName>
</protein>
<evidence type="ECO:0000256" key="2">
    <source>
        <dbReference type="ARBA" id="ARBA00022603"/>
    </source>
</evidence>
<dbReference type="Pfam" id="PF20466">
    <property type="entry name" value="MmeI_TRD"/>
    <property type="match status" value="1"/>
</dbReference>
<evidence type="ECO:0000256" key="3">
    <source>
        <dbReference type="ARBA" id="ARBA00022679"/>
    </source>
</evidence>
<evidence type="ECO:0000259" key="7">
    <source>
        <dbReference type="Pfam" id="PF20466"/>
    </source>
</evidence>
<dbReference type="Pfam" id="PF07669">
    <property type="entry name" value="Eco57I"/>
    <property type="match status" value="1"/>
</dbReference>
<name>A0A8H8WY31_9HYPH</name>
<feature type="domain" description="Type II methyltransferase M.TaqI-like" evidence="6">
    <location>
        <begin position="659"/>
        <end position="924"/>
    </location>
</feature>
<organism evidence="8 9">
    <name type="scientific">Methylobacterium indicum</name>
    <dbReference type="NCBI Taxonomy" id="1775910"/>
    <lineage>
        <taxon>Bacteria</taxon>
        <taxon>Pseudomonadati</taxon>
        <taxon>Pseudomonadota</taxon>
        <taxon>Alphaproteobacteria</taxon>
        <taxon>Hyphomicrobiales</taxon>
        <taxon>Methylobacteriaceae</taxon>
        <taxon>Methylobacterium</taxon>
    </lineage>
</organism>
<comment type="catalytic activity">
    <reaction evidence="5">
        <text>a 2'-deoxyadenosine in DNA + S-adenosyl-L-methionine = an N(6)-methyl-2'-deoxyadenosine in DNA + S-adenosyl-L-homocysteine + H(+)</text>
        <dbReference type="Rhea" id="RHEA:15197"/>
        <dbReference type="Rhea" id="RHEA-COMP:12418"/>
        <dbReference type="Rhea" id="RHEA-COMP:12419"/>
        <dbReference type="ChEBI" id="CHEBI:15378"/>
        <dbReference type="ChEBI" id="CHEBI:57856"/>
        <dbReference type="ChEBI" id="CHEBI:59789"/>
        <dbReference type="ChEBI" id="CHEBI:90615"/>
        <dbReference type="ChEBI" id="CHEBI:90616"/>
        <dbReference type="EC" id="2.1.1.72"/>
    </reaction>
</comment>
<evidence type="ECO:0000256" key="1">
    <source>
        <dbReference type="ARBA" id="ARBA00011900"/>
    </source>
</evidence>
<dbReference type="PRINTS" id="PR00507">
    <property type="entry name" value="N12N6MTFRASE"/>
</dbReference>
<dbReference type="RefSeq" id="WP_207179321.1">
    <property type="nucleotide sequence ID" value="NZ_AP024145.1"/>
</dbReference>
<dbReference type="GO" id="GO:0032259">
    <property type="term" value="P:methylation"/>
    <property type="evidence" value="ECO:0007669"/>
    <property type="project" value="UniProtKB-KW"/>
</dbReference>
<dbReference type="SUPFAM" id="SSF53335">
    <property type="entry name" value="S-adenosyl-L-methionine-dependent methyltransferases"/>
    <property type="match status" value="1"/>
</dbReference>
<dbReference type="PANTHER" id="PTHR33841:SF1">
    <property type="entry name" value="DNA METHYLTRANSFERASE A"/>
    <property type="match status" value="1"/>
</dbReference>
<dbReference type="InterPro" id="IPR029063">
    <property type="entry name" value="SAM-dependent_MTases_sf"/>
</dbReference>
<dbReference type="InterPro" id="IPR050953">
    <property type="entry name" value="N4_N6_ade-DNA_methylase"/>
</dbReference>
<keyword evidence="4" id="KW-0949">S-adenosyl-L-methionine</keyword>
<dbReference type="REBASE" id="487136">
    <property type="entry name" value="MinVL1ORF47690P"/>
</dbReference>